<gene>
    <name evidence="1" type="ORF">SAMN02744037_00275</name>
</gene>
<proteinExistence type="predicted"/>
<sequence>MIYRKCKKNKKIKNEKMIKRLQEINNYIDKKLDYLKAEIIDTNNIEKVSKFKGKYINILFDNLKKCNDEEICSYKYLKKRNCKGCIKESVYRFNNLYDKVKNKVNKYNQHIDTIKDIIYLIKFYKKIGFNIYNNSYFEKNIIE</sequence>
<accession>A0A1M6K3D6</accession>
<dbReference type="STRING" id="1123349.SAMN02744037_00275"/>
<evidence type="ECO:0000313" key="1">
    <source>
        <dbReference type="EMBL" id="SHJ53483.1"/>
    </source>
</evidence>
<dbReference type="AlphaFoldDB" id="A0A1M6K3D6"/>
<evidence type="ECO:0000313" key="2">
    <source>
        <dbReference type="Proteomes" id="UP000242497"/>
    </source>
</evidence>
<protein>
    <submittedName>
        <fullName evidence="1">Uncharacterized protein</fullName>
    </submittedName>
</protein>
<dbReference type="Proteomes" id="UP000242497">
    <property type="component" value="Unassembled WGS sequence"/>
</dbReference>
<keyword evidence="2" id="KW-1185">Reference proteome</keyword>
<dbReference type="RefSeq" id="WP_072886613.1">
    <property type="nucleotide sequence ID" value="NZ_FRAE01000006.1"/>
</dbReference>
<dbReference type="EMBL" id="FRAE01000006">
    <property type="protein sequence ID" value="SHJ53483.1"/>
    <property type="molecule type" value="Genomic_DNA"/>
</dbReference>
<name>A0A1M6K3D6_9FIRM</name>
<organism evidence="1 2">
    <name type="scientific">Tepidibacter formicigenes DSM 15518</name>
    <dbReference type="NCBI Taxonomy" id="1123349"/>
    <lineage>
        <taxon>Bacteria</taxon>
        <taxon>Bacillati</taxon>
        <taxon>Bacillota</taxon>
        <taxon>Clostridia</taxon>
        <taxon>Peptostreptococcales</taxon>
        <taxon>Peptostreptococcaceae</taxon>
        <taxon>Tepidibacter</taxon>
    </lineage>
</organism>
<reference evidence="2" key="1">
    <citation type="submission" date="2016-11" db="EMBL/GenBank/DDBJ databases">
        <authorList>
            <person name="Varghese N."/>
            <person name="Submissions S."/>
        </authorList>
    </citation>
    <scope>NUCLEOTIDE SEQUENCE [LARGE SCALE GENOMIC DNA]</scope>
    <source>
        <strain evidence="2">DSM 15518</strain>
    </source>
</reference>